<dbReference type="InterPro" id="IPR013320">
    <property type="entry name" value="ConA-like_dom_sf"/>
</dbReference>
<dbReference type="Gene3D" id="3.40.50.300">
    <property type="entry name" value="P-loop containing nucleotide triphosphate hydrolases"/>
    <property type="match status" value="1"/>
</dbReference>
<keyword evidence="7" id="KW-1185">Reference proteome</keyword>
<dbReference type="InterPro" id="IPR056884">
    <property type="entry name" value="NPHP3-like_N"/>
</dbReference>
<name>A0AAD9Z095_9LECA</name>
<evidence type="ECO:0000256" key="2">
    <source>
        <dbReference type="ARBA" id="ARBA00023043"/>
    </source>
</evidence>
<sequence length="1590" mass="176120">METFSEAELNFEAENWKAARYAFQYQKGHSNKRSLGEFLAEQSTPQEAKASCLQAQIRAPKQYAPGIGGILSKMEAFMKVGDLAMKSAPESVGLVWSGIRLCLHSVEDDYATFSIFSGAAADIIGILINCRVYGRMWGGHKGPEEFQEVHQKVVEFIPQIYTDILEFSYAMKKQMGTKMSMRFVKGLLSSASAKFQPMIDSIKQSDKTMGGYANTATAQLSKYYQETGLHNQEAMMADLSVIRETLESSREISKIFADQVRQLQAEMKDMKKISPFDKAKELFDTNTKALRPADDAESVLRTNQSRREPNTCNWIFDMEEYKTWRTSAEGSLLWVSGVGGMGKSILMSAVIGTLQQEFGESKEHVVQYFFCSSGDESTRTAARIRDQVLHQLYQYAQSAESLDILDPANKIVSNFIAQKGATDAKSSGSQQKKSEKSVGFEEAYRSLAQLLSKKVFLVIDALDECSDRRESQILKSFREILSPSDDRVKIVIGSRPELGDDLTGTPTIKIGDHNGPDIEKAAKAQLDSLPGLDVNDRTLACEAIVKKAKGLFRCVDPAIEFLKKPWRRPLENRLAELPDGLDNSYQQAFRKTDPDYLDLLNVGLTWSIFCINDPTIAEVMDAYSRAYSEGVEGNNENPYDAKEDALMGQTRDQIRKAGSNTFLEVTDNRVSVRHPTVKEFFLKSEPSADFANGHCADDLCANCKLKAAADRPLRLSEKEGHLRMAITIFKHLNSPLFQRRYLLDESEKASHPEPTEPDAPHKTANDTMDGMQDASINSESGSNHDPAPQDSAGMASSLPGNADIPTDGQISRSTGSQLSPDLVNVDDARAASDMQSKDQDPEQGSGALQDDTNGDSPEQAAGDAPEASDDPDADPYEDDDYEDEQPVTGIPEISVDNEQDTTKPRRYELTYWQDHLQMAENLWTPEEREHSGDWKELWHLAVQFLCDSQKAFRAWQQHYVEGIDWSDGDDSNPTFLSPLQVASCYGLTGLAKVLIDRGEPVTAKLKDGRSALWFAADENTELIQLLLKHGADPNSAKDYPPPFHKLLWQKPNLEGVKLMLEYGADCKMMDAYGLNVMHYFCFEGKDVEILTALLEAHSDINVADRWGDSPLHRLMYQDDLPLELLNAFLENGAEVNREDNESKMPLYGACAQGNTHGARILLDHGADIHDNDDSGKTALHIACANGHLDIVKLLAERQAVLNLADRHGRTPFFIACWNGELETARLLLSTLHEQGHQDINGATNEGRTPFSIAAGWGHTEVVNLLLAEPRLGVAVNALETKKKRTALHWAAYSGRAAVVDLLLEKGADATIPDLNGETALALCGQGWAKNKSGDRERIIMALIDRDRTTAANDANLMATSAIKGSTQVIEKLLDARAHPSQQDDHGWTPLQLARQYGHTDAANLLARRGAEVGLRPSCWVTKKEKIKVSENGCELEFVGDIEATTILADHPIPAGIQRFYFEIEIKKHAGGKLQPIVGVGFATQPARLDQMLGWYNPAAPSFAYHGDDGNLFANSWYHLNKRVYAEGPAFEKNVKGRLYPAIGMKEPAATSVNFGNDTEKRPFMWKMGSSGKYDLDAVKIKTSTEESKAA</sequence>
<dbReference type="SUPFAM" id="SSF48403">
    <property type="entry name" value="Ankyrin repeat"/>
    <property type="match status" value="2"/>
</dbReference>
<dbReference type="CDD" id="cd12885">
    <property type="entry name" value="SPRY_RanBP_like"/>
    <property type="match status" value="1"/>
</dbReference>
<keyword evidence="1" id="KW-0677">Repeat</keyword>
<reference evidence="6" key="1">
    <citation type="submission" date="2022-11" db="EMBL/GenBank/DDBJ databases">
        <title>Chromosomal genome sequence assembly and mating type (MAT) locus characterization of the leprose asexual lichenized fungus Lepraria neglecta (Nyl.) Erichsen.</title>
        <authorList>
            <person name="Allen J.L."/>
            <person name="Pfeffer B."/>
        </authorList>
    </citation>
    <scope>NUCLEOTIDE SEQUENCE</scope>
    <source>
        <strain evidence="6">Allen 5258</strain>
    </source>
</reference>
<feature type="compositionally biased region" description="Basic and acidic residues" evidence="4">
    <location>
        <begin position="747"/>
        <end position="764"/>
    </location>
</feature>
<feature type="compositionally biased region" description="Acidic residues" evidence="4">
    <location>
        <begin position="866"/>
        <end position="885"/>
    </location>
</feature>
<proteinExistence type="predicted"/>
<dbReference type="SMART" id="SM00248">
    <property type="entry name" value="ANK"/>
    <property type="match status" value="13"/>
</dbReference>
<feature type="repeat" description="ANK" evidence="3">
    <location>
        <begin position="1245"/>
        <end position="1266"/>
    </location>
</feature>
<dbReference type="PANTHER" id="PTHR24198:SF165">
    <property type="entry name" value="ANKYRIN REPEAT-CONTAINING PROTEIN-RELATED"/>
    <property type="match status" value="1"/>
</dbReference>
<feature type="repeat" description="ANK" evidence="3">
    <location>
        <begin position="1282"/>
        <end position="1314"/>
    </location>
</feature>
<dbReference type="InterPro" id="IPR027417">
    <property type="entry name" value="P-loop_NTPase"/>
</dbReference>
<accession>A0AAD9Z095</accession>
<evidence type="ECO:0000259" key="5">
    <source>
        <dbReference type="Pfam" id="PF24883"/>
    </source>
</evidence>
<dbReference type="Gene3D" id="2.60.120.920">
    <property type="match status" value="1"/>
</dbReference>
<feature type="compositionally biased region" description="Basic and acidic residues" evidence="4">
    <location>
        <begin position="826"/>
        <end position="840"/>
    </location>
</feature>
<dbReference type="SUPFAM" id="SSF49899">
    <property type="entry name" value="Concanavalin A-like lectins/glucanases"/>
    <property type="match status" value="1"/>
</dbReference>
<dbReference type="PROSITE" id="PS50088">
    <property type="entry name" value="ANK_REPEAT"/>
    <property type="match status" value="6"/>
</dbReference>
<dbReference type="EMBL" id="JASNWA010000011">
    <property type="protein sequence ID" value="KAK3167048.1"/>
    <property type="molecule type" value="Genomic_DNA"/>
</dbReference>
<evidence type="ECO:0000313" key="6">
    <source>
        <dbReference type="EMBL" id="KAK3167048.1"/>
    </source>
</evidence>
<organism evidence="6 7">
    <name type="scientific">Lepraria neglecta</name>
    <dbReference type="NCBI Taxonomy" id="209136"/>
    <lineage>
        <taxon>Eukaryota</taxon>
        <taxon>Fungi</taxon>
        <taxon>Dikarya</taxon>
        <taxon>Ascomycota</taxon>
        <taxon>Pezizomycotina</taxon>
        <taxon>Lecanoromycetes</taxon>
        <taxon>OSLEUM clade</taxon>
        <taxon>Lecanoromycetidae</taxon>
        <taxon>Lecanorales</taxon>
        <taxon>Lecanorineae</taxon>
        <taxon>Stereocaulaceae</taxon>
        <taxon>Lepraria</taxon>
    </lineage>
</organism>
<evidence type="ECO:0000256" key="4">
    <source>
        <dbReference type="SAM" id="MobiDB-lite"/>
    </source>
</evidence>
<dbReference type="InterPro" id="IPR044736">
    <property type="entry name" value="Gid1/RanBPM/SPLA_SPRY"/>
</dbReference>
<feature type="repeat" description="ANK" evidence="3">
    <location>
        <begin position="1141"/>
        <end position="1173"/>
    </location>
</feature>
<protein>
    <recommendedName>
        <fullName evidence="5">Nephrocystin 3-like N-terminal domain-containing protein</fullName>
    </recommendedName>
</protein>
<dbReference type="InterPro" id="IPR043136">
    <property type="entry name" value="B30.2/SPRY_sf"/>
</dbReference>
<feature type="repeat" description="ANK" evidence="3">
    <location>
        <begin position="1174"/>
        <end position="1206"/>
    </location>
</feature>
<feature type="region of interest" description="Disordered" evidence="4">
    <location>
        <begin position="747"/>
        <end position="902"/>
    </location>
</feature>
<dbReference type="Pfam" id="PF00023">
    <property type="entry name" value="Ank"/>
    <property type="match status" value="1"/>
</dbReference>
<evidence type="ECO:0000313" key="7">
    <source>
        <dbReference type="Proteomes" id="UP001276659"/>
    </source>
</evidence>
<comment type="caution">
    <text evidence="6">The sequence shown here is derived from an EMBL/GenBank/DDBJ whole genome shotgun (WGS) entry which is preliminary data.</text>
</comment>
<dbReference type="Proteomes" id="UP001276659">
    <property type="component" value="Unassembled WGS sequence"/>
</dbReference>
<dbReference type="Pfam" id="PF24883">
    <property type="entry name" value="NPHP3_N"/>
    <property type="match status" value="1"/>
</dbReference>
<dbReference type="PANTHER" id="PTHR24198">
    <property type="entry name" value="ANKYRIN REPEAT AND PROTEIN KINASE DOMAIN-CONTAINING PROTEIN"/>
    <property type="match status" value="1"/>
</dbReference>
<feature type="compositionally biased region" description="Polar residues" evidence="4">
    <location>
        <begin position="774"/>
        <end position="783"/>
    </location>
</feature>
<evidence type="ECO:0000256" key="1">
    <source>
        <dbReference type="ARBA" id="ARBA00022737"/>
    </source>
</evidence>
<dbReference type="PRINTS" id="PR01415">
    <property type="entry name" value="ANKYRIN"/>
</dbReference>
<feature type="compositionally biased region" description="Polar residues" evidence="4">
    <location>
        <begin position="808"/>
        <end position="819"/>
    </location>
</feature>
<evidence type="ECO:0000256" key="3">
    <source>
        <dbReference type="PROSITE-ProRule" id="PRU00023"/>
    </source>
</evidence>
<dbReference type="SUPFAM" id="SSF52540">
    <property type="entry name" value="P-loop containing nucleoside triphosphate hydrolases"/>
    <property type="match status" value="1"/>
</dbReference>
<dbReference type="InterPro" id="IPR036770">
    <property type="entry name" value="Ankyrin_rpt-contain_sf"/>
</dbReference>
<dbReference type="Pfam" id="PF12796">
    <property type="entry name" value="Ank_2"/>
    <property type="match status" value="4"/>
</dbReference>
<keyword evidence="2 3" id="KW-0040">ANK repeat</keyword>
<dbReference type="InterPro" id="IPR002110">
    <property type="entry name" value="Ankyrin_rpt"/>
</dbReference>
<feature type="repeat" description="ANK" evidence="3">
    <location>
        <begin position="1106"/>
        <end position="1140"/>
    </location>
</feature>
<gene>
    <name evidence="6" type="ORF">OEA41_010173</name>
</gene>
<feature type="domain" description="Nephrocystin 3-like N-terminal" evidence="5">
    <location>
        <begin position="310"/>
        <end position="495"/>
    </location>
</feature>
<dbReference type="Gene3D" id="1.25.40.20">
    <property type="entry name" value="Ankyrin repeat-containing domain"/>
    <property type="match status" value="5"/>
</dbReference>
<feature type="repeat" description="ANK" evidence="3">
    <location>
        <begin position="1385"/>
        <end position="1417"/>
    </location>
</feature>
<dbReference type="PROSITE" id="PS50297">
    <property type="entry name" value="ANK_REP_REGION"/>
    <property type="match status" value="6"/>
</dbReference>